<feature type="compositionally biased region" description="Pro residues" evidence="1">
    <location>
        <begin position="26"/>
        <end position="35"/>
    </location>
</feature>
<organism evidence="3 4">
    <name type="scientific">Nonomuraea dietziae</name>
    <dbReference type="NCBI Taxonomy" id="65515"/>
    <lineage>
        <taxon>Bacteria</taxon>
        <taxon>Bacillati</taxon>
        <taxon>Actinomycetota</taxon>
        <taxon>Actinomycetes</taxon>
        <taxon>Streptosporangiales</taxon>
        <taxon>Streptosporangiaceae</taxon>
        <taxon>Nonomuraea</taxon>
    </lineage>
</organism>
<dbReference type="AlphaFoldDB" id="A0A7W5V8W6"/>
<evidence type="ECO:0000256" key="1">
    <source>
        <dbReference type="SAM" id="MobiDB-lite"/>
    </source>
</evidence>
<dbReference type="EMBL" id="JACIBV010000001">
    <property type="protein sequence ID" value="MBB3727170.1"/>
    <property type="molecule type" value="Genomic_DNA"/>
</dbReference>
<keyword evidence="2" id="KW-1133">Transmembrane helix</keyword>
<keyword evidence="2" id="KW-0812">Transmembrane</keyword>
<gene>
    <name evidence="3" type="ORF">FHR33_003030</name>
</gene>
<dbReference type="GeneID" id="95389485"/>
<dbReference type="RefSeq" id="WP_183647388.1">
    <property type="nucleotide sequence ID" value="NZ_JACIBV010000001.1"/>
</dbReference>
<evidence type="ECO:0000256" key="2">
    <source>
        <dbReference type="SAM" id="Phobius"/>
    </source>
</evidence>
<name>A0A7W5V8W6_9ACTN</name>
<keyword evidence="4" id="KW-1185">Reference proteome</keyword>
<keyword evidence="2" id="KW-0472">Membrane</keyword>
<feature type="compositionally biased region" description="Low complexity" evidence="1">
    <location>
        <begin position="16"/>
        <end position="25"/>
    </location>
</feature>
<proteinExistence type="predicted"/>
<accession>A0A7W5V8W6</accession>
<feature type="region of interest" description="Disordered" evidence="1">
    <location>
        <begin position="1"/>
        <end position="67"/>
    </location>
</feature>
<evidence type="ECO:0000313" key="4">
    <source>
        <dbReference type="Proteomes" id="UP000579945"/>
    </source>
</evidence>
<comment type="caution">
    <text evidence="3">The sequence shown here is derived from an EMBL/GenBank/DDBJ whole genome shotgun (WGS) entry which is preliminary data.</text>
</comment>
<protein>
    <submittedName>
        <fullName evidence="3">Uncharacterized protein</fullName>
    </submittedName>
</protein>
<evidence type="ECO:0000313" key="3">
    <source>
        <dbReference type="EMBL" id="MBB3727170.1"/>
    </source>
</evidence>
<feature type="transmembrane region" description="Helical" evidence="2">
    <location>
        <begin position="88"/>
        <end position="110"/>
    </location>
</feature>
<dbReference type="Proteomes" id="UP000579945">
    <property type="component" value="Unassembled WGS sequence"/>
</dbReference>
<sequence length="116" mass="12143">MRSEGDPNPTVRIRRPQPGQVSQPLPVQPGPPVPPAQSTSPGRPMPPGQPVRPGGPEELGSGTVRLPYSPDDLPPVVYAPPPQARWRWAVVAVVLAALLLAGLIFGVISLNSGALQ</sequence>
<reference evidence="3 4" key="1">
    <citation type="submission" date="2020-08" db="EMBL/GenBank/DDBJ databases">
        <title>Sequencing the genomes of 1000 actinobacteria strains.</title>
        <authorList>
            <person name="Klenk H.-P."/>
        </authorList>
    </citation>
    <scope>NUCLEOTIDE SEQUENCE [LARGE SCALE GENOMIC DNA]</scope>
    <source>
        <strain evidence="3 4">DSM 44320</strain>
    </source>
</reference>